<dbReference type="OrthoDB" id="5460949at2"/>
<dbReference type="Proteomes" id="UP000184694">
    <property type="component" value="Unassembled WGS sequence"/>
</dbReference>
<proteinExistence type="predicted"/>
<accession>A0A1N6DQE6</accession>
<keyword evidence="2" id="KW-1185">Reference proteome</keyword>
<dbReference type="STRING" id="1121457.SAMN02745161_0383"/>
<organism evidence="1 2">
    <name type="scientific">Halodesulfovibrio marinisediminis DSM 17456</name>
    <dbReference type="NCBI Taxonomy" id="1121457"/>
    <lineage>
        <taxon>Bacteria</taxon>
        <taxon>Pseudomonadati</taxon>
        <taxon>Thermodesulfobacteriota</taxon>
        <taxon>Desulfovibrionia</taxon>
        <taxon>Desulfovibrionales</taxon>
        <taxon>Desulfovibrionaceae</taxon>
        <taxon>Halodesulfovibrio</taxon>
    </lineage>
</organism>
<reference evidence="2" key="1">
    <citation type="submission" date="2016-11" db="EMBL/GenBank/DDBJ databases">
        <authorList>
            <person name="Varghese N."/>
            <person name="Submissions S."/>
        </authorList>
    </citation>
    <scope>NUCLEOTIDE SEQUENCE [LARGE SCALE GENOMIC DNA]</scope>
    <source>
        <strain evidence="2">DSM 17456</strain>
    </source>
</reference>
<dbReference type="EMBL" id="FSRG01000003">
    <property type="protein sequence ID" value="SIN72883.1"/>
    <property type="molecule type" value="Genomic_DNA"/>
</dbReference>
<dbReference type="InterPro" id="IPR019697">
    <property type="entry name" value="Phage_HP1_Orf28"/>
</dbReference>
<evidence type="ECO:0000313" key="2">
    <source>
        <dbReference type="Proteomes" id="UP000184694"/>
    </source>
</evidence>
<dbReference type="Pfam" id="PF10761">
    <property type="entry name" value="DUF2590"/>
    <property type="match status" value="1"/>
</dbReference>
<evidence type="ECO:0000313" key="1">
    <source>
        <dbReference type="EMBL" id="SIN72883.1"/>
    </source>
</evidence>
<sequence length="108" mass="12214">MPKYTDLLVTDDDFTLDAGRNPVLVHDVDCIAQDLVHMIRETGLLVELVANKDARRRAANLIKLEIAIEEDERIKPGTVYIEEPELGVFYVLAETLEFGELSLQMEAK</sequence>
<dbReference type="RefSeq" id="WP_074215270.1">
    <property type="nucleotide sequence ID" value="NZ_FSRG01000003.1"/>
</dbReference>
<name>A0A1N6DQE6_9BACT</name>
<protein>
    <recommendedName>
        <fullName evidence="3">Phage protein</fullName>
    </recommendedName>
</protein>
<dbReference type="AlphaFoldDB" id="A0A1N6DQE6"/>
<gene>
    <name evidence="1" type="ORF">SAMN02745161_0383</name>
</gene>
<evidence type="ECO:0008006" key="3">
    <source>
        <dbReference type="Google" id="ProtNLM"/>
    </source>
</evidence>